<dbReference type="EMBL" id="CP017599">
    <property type="protein sequence ID" value="AOW99782.1"/>
    <property type="molecule type" value="Genomic_DNA"/>
</dbReference>
<dbReference type="STRING" id="1458985.BJP34_10235"/>
<evidence type="ECO:0000313" key="3">
    <source>
        <dbReference type="Proteomes" id="UP000177870"/>
    </source>
</evidence>
<organism evidence="2 3">
    <name type="scientific">Moorena producens PAL-8-15-08-1</name>
    <dbReference type="NCBI Taxonomy" id="1458985"/>
    <lineage>
        <taxon>Bacteria</taxon>
        <taxon>Bacillati</taxon>
        <taxon>Cyanobacteriota</taxon>
        <taxon>Cyanophyceae</taxon>
        <taxon>Coleofasciculales</taxon>
        <taxon>Coleofasciculaceae</taxon>
        <taxon>Moorena</taxon>
    </lineage>
</organism>
<feature type="region of interest" description="Disordered" evidence="1">
    <location>
        <begin position="52"/>
        <end position="78"/>
    </location>
</feature>
<feature type="compositionally biased region" description="Low complexity" evidence="1">
    <location>
        <begin position="58"/>
        <end position="70"/>
    </location>
</feature>
<sequence>MVPLSRYWEILRLDPASVGCGYKKLLLPLAWEFFQQKCLELDAPETRCSVRGSVGQSPRGARLLGRGPRPSVAPQGHATGTHLSVEQHRDIQTSLYAWFHPEASGSPISRARAGLCLRCYVSYPILKACKKLASLYSASHHFTYRDLLPFVLDDDGKVLIILDQDGITQLILNGDRETKKTDYQFFTVEVLRKYNLNSPSKSRLDDWVYYQTKQHPKLKEFLSERGLCFLSDWALLNRARPTQLEQLLPRDRKILEAFHAVYRRDRRQQPTKKARRCPDPTQSQLEEMRHLLQEKSVIVNSLAQLRDELKHLARVLRRYDIWIRSGFPPSESLEVSDSDTGRDRELPDQNFTNTLDAIARQELQQFCGQQLIACLDLGIEQGLTEHITKLQHSRSYARFASKVISGLELIYCHGKSQAEIASILGMTNQSQVSRVLNPKDLLNRVRFWTIDKLFHIISHAAHQFNLANMSRDPDYFRNLMEHLEAFVDAEVFQEAAAEIMTGKNRSTNSLYTQRLCRYLETLKQENHD</sequence>
<protein>
    <submittedName>
        <fullName evidence="2">Uncharacterized protein</fullName>
    </submittedName>
</protein>
<dbReference type="KEGG" id="mpro:BJP34_10235"/>
<name>A0A1D8TQD1_9CYAN</name>
<proteinExistence type="predicted"/>
<dbReference type="Proteomes" id="UP000177870">
    <property type="component" value="Chromosome"/>
</dbReference>
<reference evidence="3" key="1">
    <citation type="submission" date="2016-10" db="EMBL/GenBank/DDBJ databases">
        <title>Comparative genomics uncovers the prolific and rare metabolic potential of the cyanobacterial genus Moorea.</title>
        <authorList>
            <person name="Leao T."/>
            <person name="Castelao G."/>
            <person name="Korobeynikov A."/>
            <person name="Monroe E.A."/>
            <person name="Podell S."/>
            <person name="Glukhov E."/>
            <person name="Allen E."/>
            <person name="Gerwick W.H."/>
            <person name="Gerwick L."/>
        </authorList>
    </citation>
    <scope>NUCLEOTIDE SEQUENCE [LARGE SCALE GENOMIC DNA]</scope>
    <source>
        <strain evidence="3">PAL-8-15-08-1</strain>
    </source>
</reference>
<dbReference type="AlphaFoldDB" id="A0A1D8TQD1"/>
<evidence type="ECO:0000313" key="2">
    <source>
        <dbReference type="EMBL" id="AOW99782.1"/>
    </source>
</evidence>
<gene>
    <name evidence="2" type="ORF">BJP34_10235</name>
</gene>
<accession>A0A1D8TQD1</accession>
<evidence type="ECO:0000256" key="1">
    <source>
        <dbReference type="SAM" id="MobiDB-lite"/>
    </source>
</evidence>